<dbReference type="Gene3D" id="2.30.110.10">
    <property type="entry name" value="Electron Transport, Fmn-binding Protein, Chain A"/>
    <property type="match status" value="1"/>
</dbReference>
<dbReference type="EMBL" id="JAPJDO010000003">
    <property type="protein sequence ID" value="MCX2935899.1"/>
    <property type="molecule type" value="Genomic_DNA"/>
</dbReference>
<proteinExistence type="predicted"/>
<comment type="caution">
    <text evidence="1">The sequence shown here is derived from an EMBL/GenBank/DDBJ whole genome shotgun (WGS) entry which is preliminary data.</text>
</comment>
<dbReference type="InterPro" id="IPR004378">
    <property type="entry name" value="F420H2_quin_Rdtase"/>
</dbReference>
<accession>A0ABT3S8R6</accession>
<dbReference type="Pfam" id="PF04075">
    <property type="entry name" value="F420H2_quin_red"/>
    <property type="match status" value="1"/>
</dbReference>
<dbReference type="RefSeq" id="WP_265995286.1">
    <property type="nucleotide sequence ID" value="NZ_JAPJDN010000003.1"/>
</dbReference>
<keyword evidence="2" id="KW-1185">Reference proteome</keyword>
<name>A0ABT3S8R6_9MYCO</name>
<evidence type="ECO:0000313" key="2">
    <source>
        <dbReference type="Proteomes" id="UP001300745"/>
    </source>
</evidence>
<evidence type="ECO:0000313" key="1">
    <source>
        <dbReference type="EMBL" id="MCX2935899.1"/>
    </source>
</evidence>
<reference evidence="1 2" key="1">
    <citation type="submission" date="2022-11" db="EMBL/GenBank/DDBJ databases">
        <title>Mycobacterium sp. nov.</title>
        <authorList>
            <person name="Papic B."/>
            <person name="Spicic S."/>
            <person name="Duvnjak S."/>
        </authorList>
    </citation>
    <scope>NUCLEOTIDE SEQUENCE [LARGE SCALE GENOMIC DNA]</scope>
    <source>
        <strain evidence="1 2">CVI_P4</strain>
    </source>
</reference>
<sequence>MKMPEIGRSIREWRDEALRSMYSGAKGNSTARRFARLWGWVFSRGLGPGSRWVTLEVPGRKSGKATRFPLGMAMVDGQAYLGSMLGNTCNWVRNVRANDGYAVIDHRGRRRVHLTEIPGESSAPLLKAYVQQVPGARPHIPVQHTQPANDFESCAQDYPIFRVEFLPDLP</sequence>
<organism evidence="1 2">
    <name type="scientific">Mycobacterium pinniadriaticum</name>
    <dbReference type="NCBI Taxonomy" id="2994102"/>
    <lineage>
        <taxon>Bacteria</taxon>
        <taxon>Bacillati</taxon>
        <taxon>Actinomycetota</taxon>
        <taxon>Actinomycetes</taxon>
        <taxon>Mycobacteriales</taxon>
        <taxon>Mycobacteriaceae</taxon>
        <taxon>Mycobacterium</taxon>
    </lineage>
</organism>
<dbReference type="Proteomes" id="UP001300745">
    <property type="component" value="Unassembled WGS sequence"/>
</dbReference>
<dbReference type="InterPro" id="IPR012349">
    <property type="entry name" value="Split_barrel_FMN-bd"/>
</dbReference>
<protein>
    <submittedName>
        <fullName evidence="1">Nitroreductase/quinone reductase family protein</fullName>
    </submittedName>
</protein>
<gene>
    <name evidence="1" type="ORF">ORI27_04260</name>
</gene>